<dbReference type="Proteomes" id="UP000240978">
    <property type="component" value="Unassembled WGS sequence"/>
</dbReference>
<comment type="caution">
    <text evidence="2">The sequence shown here is derived from an EMBL/GenBank/DDBJ whole genome shotgun (WGS) entry which is preliminary data.</text>
</comment>
<organism evidence="2 3">
    <name type="scientific">Chitinophaga ginsengisoli</name>
    <dbReference type="NCBI Taxonomy" id="363837"/>
    <lineage>
        <taxon>Bacteria</taxon>
        <taxon>Pseudomonadati</taxon>
        <taxon>Bacteroidota</taxon>
        <taxon>Chitinophagia</taxon>
        <taxon>Chitinophagales</taxon>
        <taxon>Chitinophagaceae</taxon>
        <taxon>Chitinophaga</taxon>
    </lineage>
</organism>
<sequence length="106" mass="11768">MPKDQKGKFTPIKGKPSGNGKEGLGLRRSISPDELESDLAMTNKYTMGPDELQPAVHMRHPNRDTAKKAVQQQNVREAPADKTVEETLRLLSMKPKSNVAATLRYP</sequence>
<dbReference type="RefSeq" id="WP_106602095.1">
    <property type="nucleotide sequence ID" value="NZ_PYGK01000004.1"/>
</dbReference>
<accession>A0A2P8GD31</accession>
<reference evidence="2 3" key="1">
    <citation type="submission" date="2018-03" db="EMBL/GenBank/DDBJ databases">
        <title>Genomic Encyclopedia of Archaeal and Bacterial Type Strains, Phase II (KMG-II): from individual species to whole genera.</title>
        <authorList>
            <person name="Goeker M."/>
        </authorList>
    </citation>
    <scope>NUCLEOTIDE SEQUENCE [LARGE SCALE GENOMIC DNA]</scope>
    <source>
        <strain evidence="2 3">DSM 18107</strain>
    </source>
</reference>
<dbReference type="EMBL" id="PYGK01000004">
    <property type="protein sequence ID" value="PSL31870.1"/>
    <property type="molecule type" value="Genomic_DNA"/>
</dbReference>
<gene>
    <name evidence="2" type="ORF">CLV42_104168</name>
</gene>
<dbReference type="AlphaFoldDB" id="A0A2P8GD31"/>
<keyword evidence="3" id="KW-1185">Reference proteome</keyword>
<feature type="region of interest" description="Disordered" evidence="1">
    <location>
        <begin position="1"/>
        <end position="33"/>
    </location>
</feature>
<feature type="region of interest" description="Disordered" evidence="1">
    <location>
        <begin position="61"/>
        <end position="80"/>
    </location>
</feature>
<evidence type="ECO:0000313" key="3">
    <source>
        <dbReference type="Proteomes" id="UP000240978"/>
    </source>
</evidence>
<evidence type="ECO:0000256" key="1">
    <source>
        <dbReference type="SAM" id="MobiDB-lite"/>
    </source>
</evidence>
<protein>
    <submittedName>
        <fullName evidence="2">Uncharacterized protein</fullName>
    </submittedName>
</protein>
<name>A0A2P8GD31_9BACT</name>
<proteinExistence type="predicted"/>
<evidence type="ECO:0000313" key="2">
    <source>
        <dbReference type="EMBL" id="PSL31870.1"/>
    </source>
</evidence>
<dbReference type="OrthoDB" id="769933at2"/>